<keyword evidence="4" id="KW-0611">Plant defense</keyword>
<evidence type="ECO:0000256" key="3">
    <source>
        <dbReference type="ARBA" id="ARBA00022704"/>
    </source>
</evidence>
<feature type="chain" id="PRO_5018689263" description="Cystatin domain-containing protein" evidence="5">
    <location>
        <begin position="24"/>
        <end position="119"/>
    </location>
</feature>
<reference evidence="8" key="2">
    <citation type="submission" date="2013-12" db="EMBL/GenBank/DDBJ databases">
        <authorList>
            <person name="Yu Y."/>
            <person name="Lee S."/>
            <person name="de Baynast K."/>
            <person name="Wissotski M."/>
            <person name="Liu L."/>
            <person name="Talag J."/>
            <person name="Goicoechea J."/>
            <person name="Angelova A."/>
            <person name="Jetty R."/>
            <person name="Kudrna D."/>
            <person name="Golser W."/>
            <person name="Rivera L."/>
            <person name="Zhang J."/>
            <person name="Wing R."/>
        </authorList>
    </citation>
    <scope>NUCLEOTIDE SEQUENCE</scope>
</reference>
<dbReference type="InterPro" id="IPR000010">
    <property type="entry name" value="Cystatin_dom"/>
</dbReference>
<keyword evidence="3" id="KW-0789">Thiol protease inhibitor</keyword>
<keyword evidence="2" id="KW-0646">Protease inhibitor</keyword>
<accession>A0A0D9VR23</accession>
<dbReference type="Gene3D" id="3.10.450.10">
    <property type="match status" value="1"/>
</dbReference>
<name>A0A0D9VR23_9ORYZ</name>
<reference evidence="7" key="3">
    <citation type="submission" date="2015-04" db="UniProtKB">
        <authorList>
            <consortium name="EnsemblPlants"/>
        </authorList>
    </citation>
    <scope>IDENTIFICATION</scope>
</reference>
<evidence type="ECO:0000256" key="1">
    <source>
        <dbReference type="ARBA" id="ARBA00007233"/>
    </source>
</evidence>
<dbReference type="CDD" id="cd00042">
    <property type="entry name" value="CY"/>
    <property type="match status" value="1"/>
</dbReference>
<evidence type="ECO:0000313" key="7">
    <source>
        <dbReference type="EnsemblPlants" id="LPERR03G07170.1"/>
    </source>
</evidence>
<keyword evidence="5" id="KW-0732">Signal</keyword>
<dbReference type="HOGENOM" id="CLU_113093_5_0_1"/>
<protein>
    <recommendedName>
        <fullName evidence="6">Cystatin domain-containing protein</fullName>
    </recommendedName>
</protein>
<dbReference type="GO" id="GO:0004869">
    <property type="term" value="F:cysteine-type endopeptidase inhibitor activity"/>
    <property type="evidence" value="ECO:0007669"/>
    <property type="project" value="UniProtKB-KW"/>
</dbReference>
<dbReference type="Proteomes" id="UP000032180">
    <property type="component" value="Chromosome 3"/>
</dbReference>
<dbReference type="InterPro" id="IPR027214">
    <property type="entry name" value="Cystatin"/>
</dbReference>
<dbReference type="AlphaFoldDB" id="A0A0D9VR23"/>
<sequence length="119" mass="12655">MTTSRLLASAAILIVAVFAAAAAAVIAVGSWDPIKDINDPHIQELGGWAVAEHVRQAPSDAGLTFRKVTSGEMQEPDGTSYRLVLVASRATGRRRDGIYAAQVLEHSDSRKLVSFVPAN</sequence>
<feature type="domain" description="Cystatin" evidence="6">
    <location>
        <begin position="34"/>
        <end position="116"/>
    </location>
</feature>
<dbReference type="EnsemblPlants" id="LPERR03G07170.1">
    <property type="protein sequence ID" value="LPERR03G07170.1"/>
    <property type="gene ID" value="LPERR03G07170"/>
</dbReference>
<evidence type="ECO:0000256" key="4">
    <source>
        <dbReference type="ARBA" id="ARBA00022821"/>
    </source>
</evidence>
<keyword evidence="8" id="KW-1185">Reference proteome</keyword>
<comment type="similarity">
    <text evidence="1">Belongs to the cystatin family. Phytocystatin subfamily.</text>
</comment>
<dbReference type="Gramene" id="LPERR03G07170.1">
    <property type="protein sequence ID" value="LPERR03G07170.1"/>
    <property type="gene ID" value="LPERR03G07170"/>
</dbReference>
<feature type="signal peptide" evidence="5">
    <location>
        <begin position="1"/>
        <end position="23"/>
    </location>
</feature>
<dbReference type="PANTHER" id="PTHR47116">
    <property type="entry name" value="PHLOEM FILAMENT PROTEIN"/>
    <property type="match status" value="1"/>
</dbReference>
<dbReference type="STRING" id="77586.A0A0D9VR23"/>
<proteinExistence type="inferred from homology"/>
<evidence type="ECO:0000256" key="2">
    <source>
        <dbReference type="ARBA" id="ARBA00022690"/>
    </source>
</evidence>
<dbReference type="InterPro" id="IPR046350">
    <property type="entry name" value="Cystatin_sf"/>
</dbReference>
<organism evidence="7 8">
    <name type="scientific">Leersia perrieri</name>
    <dbReference type="NCBI Taxonomy" id="77586"/>
    <lineage>
        <taxon>Eukaryota</taxon>
        <taxon>Viridiplantae</taxon>
        <taxon>Streptophyta</taxon>
        <taxon>Embryophyta</taxon>
        <taxon>Tracheophyta</taxon>
        <taxon>Spermatophyta</taxon>
        <taxon>Magnoliopsida</taxon>
        <taxon>Liliopsida</taxon>
        <taxon>Poales</taxon>
        <taxon>Poaceae</taxon>
        <taxon>BOP clade</taxon>
        <taxon>Oryzoideae</taxon>
        <taxon>Oryzeae</taxon>
        <taxon>Oryzinae</taxon>
        <taxon>Leersia</taxon>
    </lineage>
</organism>
<evidence type="ECO:0000259" key="6">
    <source>
        <dbReference type="Pfam" id="PF16845"/>
    </source>
</evidence>
<evidence type="ECO:0000256" key="5">
    <source>
        <dbReference type="SAM" id="SignalP"/>
    </source>
</evidence>
<dbReference type="GO" id="GO:0006952">
    <property type="term" value="P:defense response"/>
    <property type="evidence" value="ECO:0007669"/>
    <property type="project" value="UniProtKB-KW"/>
</dbReference>
<dbReference type="SUPFAM" id="SSF54403">
    <property type="entry name" value="Cystatin/monellin"/>
    <property type="match status" value="1"/>
</dbReference>
<reference evidence="7 8" key="1">
    <citation type="submission" date="2012-08" db="EMBL/GenBank/DDBJ databases">
        <title>Oryza genome evolution.</title>
        <authorList>
            <person name="Wing R.A."/>
        </authorList>
    </citation>
    <scope>NUCLEOTIDE SEQUENCE</scope>
</reference>
<dbReference type="Pfam" id="PF16845">
    <property type="entry name" value="SQAPI"/>
    <property type="match status" value="1"/>
</dbReference>
<evidence type="ECO:0000313" key="8">
    <source>
        <dbReference type="Proteomes" id="UP000032180"/>
    </source>
</evidence>